<dbReference type="EMBL" id="LR796422">
    <property type="protein sequence ID" value="CAB4142858.1"/>
    <property type="molecule type" value="Genomic_DNA"/>
</dbReference>
<proteinExistence type="predicted"/>
<accession>A0A6J5M843</accession>
<gene>
    <name evidence="1" type="ORF">UFOVP448_44</name>
</gene>
<evidence type="ECO:0000313" key="1">
    <source>
        <dbReference type="EMBL" id="CAB4142858.1"/>
    </source>
</evidence>
<organism evidence="1">
    <name type="scientific">uncultured Caudovirales phage</name>
    <dbReference type="NCBI Taxonomy" id="2100421"/>
    <lineage>
        <taxon>Viruses</taxon>
        <taxon>Duplodnaviria</taxon>
        <taxon>Heunggongvirae</taxon>
        <taxon>Uroviricota</taxon>
        <taxon>Caudoviricetes</taxon>
        <taxon>Peduoviridae</taxon>
        <taxon>Maltschvirus</taxon>
        <taxon>Maltschvirus maltsch</taxon>
    </lineage>
</organism>
<reference evidence="1" key="1">
    <citation type="submission" date="2020-04" db="EMBL/GenBank/DDBJ databases">
        <authorList>
            <person name="Chiriac C."/>
            <person name="Salcher M."/>
            <person name="Ghai R."/>
            <person name="Kavagutti S V."/>
        </authorList>
    </citation>
    <scope>NUCLEOTIDE SEQUENCE</scope>
</reference>
<sequence>MRLGIVGYSKLNPITLSLLIPNLIREVSVERIPTTIIHSGICRPVGDAVYAYIRHIRSHYKIHCISPHYTSIPSASVVLANNQLLAASCDALLVITNGFSKLDEDLIRQALLRRKTVWKVVLNYDETIYSPEEIQRMATIREVSHA</sequence>
<protein>
    <submittedName>
        <fullName evidence="1">Uncharacterized protein</fullName>
    </submittedName>
</protein>
<name>A0A6J5M843_9CAUD</name>